<gene>
    <name evidence="2" type="ORF">K701_16160</name>
</gene>
<feature type="region of interest" description="Disordered" evidence="1">
    <location>
        <begin position="1"/>
        <end position="24"/>
    </location>
</feature>
<keyword evidence="3" id="KW-1185">Reference proteome</keyword>
<feature type="compositionally biased region" description="Low complexity" evidence="1">
    <location>
        <begin position="9"/>
        <end position="24"/>
    </location>
</feature>
<dbReference type="EMBL" id="ASYR01000019">
    <property type="protein sequence ID" value="KAF0648885.1"/>
    <property type="molecule type" value="Genomic_DNA"/>
</dbReference>
<name>A0ABQ6XTG4_STRFR</name>
<dbReference type="Proteomes" id="UP000731519">
    <property type="component" value="Unassembled WGS sequence"/>
</dbReference>
<sequence length="43" mass="4228">MLPWRTTVGADSGDSAGAGAGEATRTTPAVTAAMVHAAVDRSI</sequence>
<evidence type="ECO:0000256" key="1">
    <source>
        <dbReference type="SAM" id="MobiDB-lite"/>
    </source>
</evidence>
<evidence type="ECO:0000313" key="3">
    <source>
        <dbReference type="Proteomes" id="UP000731519"/>
    </source>
</evidence>
<evidence type="ECO:0000313" key="2">
    <source>
        <dbReference type="EMBL" id="KAF0648885.1"/>
    </source>
</evidence>
<protein>
    <submittedName>
        <fullName evidence="2">Uncharacterized protein</fullName>
    </submittedName>
</protein>
<comment type="caution">
    <text evidence="2">The sequence shown here is derived from an EMBL/GenBank/DDBJ whole genome shotgun (WGS) entry which is preliminary data.</text>
</comment>
<accession>A0ABQ6XTG4</accession>
<proteinExistence type="predicted"/>
<reference evidence="2 3" key="1">
    <citation type="submission" date="2013-05" db="EMBL/GenBank/DDBJ databases">
        <title>Genome Sequence of Streptomyces fradiae.</title>
        <authorList>
            <person name="Kirby R."/>
        </authorList>
    </citation>
    <scope>NUCLEOTIDE SEQUENCE [LARGE SCALE GENOMIC DNA]</scope>
    <source>
        <strain evidence="2 3">ATCC 10745</strain>
    </source>
</reference>
<organism evidence="2 3">
    <name type="scientific">Streptomyces fradiae ATCC 10745 = DSM 40063</name>
    <dbReference type="NCBI Taxonomy" id="1319510"/>
    <lineage>
        <taxon>Bacteria</taxon>
        <taxon>Bacillati</taxon>
        <taxon>Actinomycetota</taxon>
        <taxon>Actinomycetes</taxon>
        <taxon>Kitasatosporales</taxon>
        <taxon>Streptomycetaceae</taxon>
        <taxon>Streptomyces</taxon>
    </lineage>
</organism>